<dbReference type="Proteomes" id="UP000069773">
    <property type="component" value="Unassembled WGS sequence"/>
</dbReference>
<gene>
    <name evidence="1" type="ORF">RMCN_2839</name>
</gene>
<reference evidence="1 2" key="1">
    <citation type="journal article" date="2016" name="Genome Announc.">
        <title>Draft Genome Sequences of Five Rapidly Growing Mycobacterium Species, M. thermoresistibile, M. fortuitum subsp. acetamidolyticum, M. canariasense, M. brisbanense, and M. novocastrense.</title>
        <authorList>
            <person name="Katahira K."/>
            <person name="Ogura Y."/>
            <person name="Gotoh Y."/>
            <person name="Hayashi T."/>
        </authorList>
    </citation>
    <scope>NUCLEOTIDE SEQUENCE [LARGE SCALE GENOMIC DNA]</scope>
    <source>
        <strain evidence="1 2">JCM18114</strain>
    </source>
</reference>
<evidence type="ECO:0000313" key="1">
    <source>
        <dbReference type="EMBL" id="GAT09706.1"/>
    </source>
</evidence>
<evidence type="ECO:0000313" key="2">
    <source>
        <dbReference type="Proteomes" id="UP000069773"/>
    </source>
</evidence>
<keyword evidence="2" id="KW-1185">Reference proteome</keyword>
<proteinExistence type="predicted"/>
<dbReference type="EMBL" id="BCTA01000036">
    <property type="protein sequence ID" value="GAT09706.1"/>
    <property type="molecule type" value="Genomic_DNA"/>
</dbReference>
<sequence length="156" mass="16873">MVAPLTESTFSPPMKFWTLKSLVIRSSLRYRVGARRLTVFGQQVAGRQGRKGAQRIAEGPRDNYRLSSTVLIEQEPNQDSTDPVDIRGWVPGDPRPHGGNATEFVEPGCLGAPRLACGPGNAGSHRGGLVAAEARNGTLVTYGRAPEPALRRDHMT</sequence>
<protein>
    <submittedName>
        <fullName evidence="1">Uncharacterized protein</fullName>
    </submittedName>
</protein>
<name>A0ABQ0KJI0_MYCNV</name>
<accession>A0ABQ0KJI0</accession>
<organism evidence="1 2">
    <name type="scientific">Mycolicibacterium novocastrense</name>
    <name type="common">Mycobacterium novocastrense</name>
    <dbReference type="NCBI Taxonomy" id="59813"/>
    <lineage>
        <taxon>Bacteria</taxon>
        <taxon>Bacillati</taxon>
        <taxon>Actinomycetota</taxon>
        <taxon>Actinomycetes</taxon>
        <taxon>Mycobacteriales</taxon>
        <taxon>Mycobacteriaceae</taxon>
        <taxon>Mycolicibacterium</taxon>
    </lineage>
</organism>
<comment type="caution">
    <text evidence="1">The sequence shown here is derived from an EMBL/GenBank/DDBJ whole genome shotgun (WGS) entry which is preliminary data.</text>
</comment>